<evidence type="ECO:0000256" key="1">
    <source>
        <dbReference type="SAM" id="MobiDB-lite"/>
    </source>
</evidence>
<reference evidence="3" key="2">
    <citation type="submission" date="2020-10" db="UniProtKB">
        <authorList>
            <consortium name="WormBaseParasite"/>
        </authorList>
    </citation>
    <scope>IDENTIFICATION</scope>
</reference>
<feature type="compositionally biased region" description="Low complexity" evidence="1">
    <location>
        <begin position="49"/>
        <end position="62"/>
    </location>
</feature>
<feature type="region of interest" description="Disordered" evidence="1">
    <location>
        <begin position="385"/>
        <end position="516"/>
    </location>
</feature>
<feature type="compositionally biased region" description="Basic residues" evidence="1">
    <location>
        <begin position="32"/>
        <end position="48"/>
    </location>
</feature>
<dbReference type="AlphaFoldDB" id="A0A7E4V0Z9"/>
<evidence type="ECO:0000313" key="3">
    <source>
        <dbReference type="WBParaSite" id="Pan_g15092.t1"/>
    </source>
</evidence>
<protein>
    <submittedName>
        <fullName evidence="3">PHD-type domain-containing protein</fullName>
    </submittedName>
</protein>
<feature type="region of interest" description="Disordered" evidence="1">
    <location>
        <begin position="170"/>
        <end position="190"/>
    </location>
</feature>
<reference evidence="2" key="1">
    <citation type="journal article" date="2013" name="Genetics">
        <title>The draft genome and transcriptome of Panagrellus redivivus are shaped by the harsh demands of a free-living lifestyle.</title>
        <authorList>
            <person name="Srinivasan J."/>
            <person name="Dillman A.R."/>
            <person name="Macchietto M.G."/>
            <person name="Heikkinen L."/>
            <person name="Lakso M."/>
            <person name="Fracchia K.M."/>
            <person name="Antoshechkin I."/>
            <person name="Mortazavi A."/>
            <person name="Wong G."/>
            <person name="Sternberg P.W."/>
        </authorList>
    </citation>
    <scope>NUCLEOTIDE SEQUENCE [LARGE SCALE GENOMIC DNA]</scope>
    <source>
        <strain evidence="2">MT8872</strain>
    </source>
</reference>
<feature type="compositionally biased region" description="Basic residues" evidence="1">
    <location>
        <begin position="483"/>
        <end position="496"/>
    </location>
</feature>
<feature type="region of interest" description="Disordered" evidence="1">
    <location>
        <begin position="1"/>
        <end position="62"/>
    </location>
</feature>
<dbReference type="WBParaSite" id="Pan_g15092.t1">
    <property type="protein sequence ID" value="Pan_g15092.t1"/>
    <property type="gene ID" value="Pan_g15092"/>
</dbReference>
<dbReference type="Proteomes" id="UP000492821">
    <property type="component" value="Unassembled WGS sequence"/>
</dbReference>
<sequence>MTASNGQHIETALPVSMRRRLATTATDGNPNRSRRRTKAASTGRRGRRSAANTDSGAMSPSAVSSCSLASIATTSSGLSSAASNSSISSSNGSGKELPLPVVTPSESPSTDKSTSSSSAASSAGFCDTVSSAGDVDEFDLEYIDPTVNLIHFIDQTAFTDARVWVNNAPTSRGSKCKRNKRGCPSSHGNVPNLSNPAVHQFFNEQRRFYRQIYDQQFSALSSISKAKADPKSVTFETPKMVTYAPHQHLGLPPMPPPPATSAPWMYPNYQSFIAAQPLPEEASPCEEAFLARLEEHRVPTKALREVMSRSRVRDIKIPTSLDLSTPTMENTVIPNVVEASSDSVSNPDEEKTTITSEESNICSSKISDEECRAARADFHRQIRERLLGVTKPNSATSTAPTTTPVSPSPSPVTQYPVSPSPSNASVTSSYATILTKIQPPSPPQPLNRVTVSPPPHLPLSAMDGVSSVSSSSSSSVSSLTTGKSKRNHRGGKKKAANSKASTPAKEFNMGEEDFPPIGDKTLSSMLEAVVVSKAMPIPSPREKSSLTSRSLRSILAKHIATLIDDRGTLPSFVPSVIAVGRVTSISAAAGLEAVCFVCNRLPSRQNIAQSVRSSRRLFPKITNSLTSSEGERLSSKLTKRANLFGWTVSEVVGFDGRCTFGGGAEAERNNKVYFKREIVRKKTKKVFNIACASALCPTTTHPTWVIRNFLLRSARFRSFLSSRIDFTPFRYQSLSPVDPGSSTDYSYPI</sequence>
<feature type="compositionally biased region" description="Low complexity" evidence="1">
    <location>
        <begin position="465"/>
        <end position="478"/>
    </location>
</feature>
<feature type="region of interest" description="Disordered" evidence="1">
    <location>
        <begin position="78"/>
        <end position="124"/>
    </location>
</feature>
<name>A0A7E4V0Z9_PANRE</name>
<keyword evidence="2" id="KW-1185">Reference proteome</keyword>
<feature type="compositionally biased region" description="Low complexity" evidence="1">
    <location>
        <begin position="394"/>
        <end position="431"/>
    </location>
</feature>
<proteinExistence type="predicted"/>
<feature type="compositionally biased region" description="Low complexity" evidence="1">
    <location>
        <begin position="78"/>
        <end position="93"/>
    </location>
</feature>
<accession>A0A7E4V0Z9</accession>
<feature type="compositionally biased region" description="Low complexity" evidence="1">
    <location>
        <begin position="103"/>
        <end position="123"/>
    </location>
</feature>
<organism evidence="2 3">
    <name type="scientific">Panagrellus redivivus</name>
    <name type="common">Microworm</name>
    <dbReference type="NCBI Taxonomy" id="6233"/>
    <lineage>
        <taxon>Eukaryota</taxon>
        <taxon>Metazoa</taxon>
        <taxon>Ecdysozoa</taxon>
        <taxon>Nematoda</taxon>
        <taxon>Chromadorea</taxon>
        <taxon>Rhabditida</taxon>
        <taxon>Tylenchina</taxon>
        <taxon>Panagrolaimomorpha</taxon>
        <taxon>Panagrolaimoidea</taxon>
        <taxon>Panagrolaimidae</taxon>
        <taxon>Panagrellus</taxon>
    </lineage>
</organism>
<feature type="region of interest" description="Disordered" evidence="1">
    <location>
        <begin position="340"/>
        <end position="360"/>
    </location>
</feature>
<evidence type="ECO:0000313" key="2">
    <source>
        <dbReference type="Proteomes" id="UP000492821"/>
    </source>
</evidence>